<feature type="compositionally biased region" description="Polar residues" evidence="4">
    <location>
        <begin position="1387"/>
        <end position="1399"/>
    </location>
</feature>
<dbReference type="PANTHER" id="PTHR14396">
    <property type="entry name" value="CLASPIN"/>
    <property type="match status" value="1"/>
</dbReference>
<feature type="region of interest" description="Disordered" evidence="4">
    <location>
        <begin position="1323"/>
        <end position="1347"/>
    </location>
</feature>
<dbReference type="GO" id="GO:0005634">
    <property type="term" value="C:nucleus"/>
    <property type="evidence" value="ECO:0007669"/>
    <property type="project" value="UniProtKB-SubCell"/>
</dbReference>
<evidence type="ECO:0000256" key="4">
    <source>
        <dbReference type="SAM" id="MobiDB-lite"/>
    </source>
</evidence>
<feature type="compositionally biased region" description="Acidic residues" evidence="4">
    <location>
        <begin position="1145"/>
        <end position="1155"/>
    </location>
</feature>
<feature type="compositionally biased region" description="Polar residues" evidence="4">
    <location>
        <begin position="139"/>
        <end position="148"/>
    </location>
</feature>
<feature type="region of interest" description="Disordered" evidence="4">
    <location>
        <begin position="234"/>
        <end position="308"/>
    </location>
</feature>
<feature type="compositionally biased region" description="Basic and acidic residues" evidence="4">
    <location>
        <begin position="296"/>
        <end position="308"/>
    </location>
</feature>
<feature type="compositionally biased region" description="Basic and acidic residues" evidence="4">
    <location>
        <begin position="761"/>
        <end position="774"/>
    </location>
</feature>
<evidence type="ECO:0000256" key="2">
    <source>
        <dbReference type="ARBA" id="ARBA00022553"/>
    </source>
</evidence>
<feature type="region of interest" description="Disordered" evidence="4">
    <location>
        <begin position="1"/>
        <end position="20"/>
    </location>
</feature>
<feature type="compositionally biased region" description="Acidic residues" evidence="4">
    <location>
        <begin position="1330"/>
        <end position="1343"/>
    </location>
</feature>
<feature type="region of interest" description="Disordered" evidence="4">
    <location>
        <begin position="378"/>
        <end position="449"/>
    </location>
</feature>
<feature type="compositionally biased region" description="Basic and acidic residues" evidence="4">
    <location>
        <begin position="80"/>
        <end position="92"/>
    </location>
</feature>
<feature type="compositionally biased region" description="Polar residues" evidence="4">
    <location>
        <begin position="942"/>
        <end position="956"/>
    </location>
</feature>
<dbReference type="GeneID" id="115888083"/>
<dbReference type="GO" id="GO:0033314">
    <property type="term" value="P:mitotic DNA replication checkpoint signaling"/>
    <property type="evidence" value="ECO:0007669"/>
    <property type="project" value="TreeGrafter"/>
</dbReference>
<dbReference type="GO" id="GO:0010997">
    <property type="term" value="F:anaphase-promoting complex binding"/>
    <property type="evidence" value="ECO:0007669"/>
    <property type="project" value="TreeGrafter"/>
</dbReference>
<protein>
    <submittedName>
        <fullName evidence="6">Claspin-like</fullName>
    </submittedName>
</protein>
<feature type="compositionally biased region" description="Acidic residues" evidence="4">
    <location>
        <begin position="848"/>
        <end position="869"/>
    </location>
</feature>
<feature type="compositionally biased region" description="Acidic residues" evidence="4">
    <location>
        <begin position="1232"/>
        <end position="1252"/>
    </location>
</feature>
<feature type="compositionally biased region" description="Acidic residues" evidence="4">
    <location>
        <begin position="775"/>
        <end position="805"/>
    </location>
</feature>
<dbReference type="PANTHER" id="PTHR14396:SF10">
    <property type="entry name" value="CLASPIN"/>
    <property type="match status" value="1"/>
</dbReference>
<dbReference type="GO" id="GO:0007095">
    <property type="term" value="P:mitotic G2 DNA damage checkpoint signaling"/>
    <property type="evidence" value="ECO:0007669"/>
    <property type="project" value="TreeGrafter"/>
</dbReference>
<dbReference type="InParanoid" id="A0A6J2YHL9"/>
<evidence type="ECO:0000313" key="6">
    <source>
        <dbReference type="RefSeq" id="XP_030763518.1"/>
    </source>
</evidence>
<feature type="region of interest" description="Disordered" evidence="4">
    <location>
        <begin position="986"/>
        <end position="1062"/>
    </location>
</feature>
<sequence length="1516" mass="172785">MAEVNIPSDEHNICDKNTNNEAFENVEHDEHISDHEIQLNTNKNNEDILASDETDTVDINTAESDISNNSECNIVNNKLGEPKEDYGHKDTEDNNSEDENNDNRKDILSSDDEEDVTTNNKSKRKHISRIESDSETEETVLQTKNNSEPVIYRTDSKDEIIPDNNIENNTTSILPRKRHIIQIDSDSETEEITSETRISDENNSEPVIYTTDSKGEIVPENSSNVIKSRLATLCDSDSEEEYTVNDDVSPPNDPSEEDMIEQTQHNNEPKKSRINTKKPKVQNKVSDDPKPMTPKEAAELRKEIQSESQRMLREKNVSLPYHKPKPRSLKEFLARRPKLATATSIIGKAPPSVAIKMSTEQLELVSKQLKIREKEVREFYKSESESDGENEGESVSQSVNNDENKENDKPEGDRDMLTEDISLNENTEDKINNIESDNKENTEALNEDGIHKGQEDIITEKNTDNEDEILLSESLEHVNDCGTDNILENIDKSTEQVTNDVIEKDIIEPMEIDNVLETDNNVENNYNDKDSNLEEPEQELNTMESESYKFNLDDIGQSPEKQYLLESNSHAIDGINKESINEKPSNESSENNAEALKENLDDQVNVRASRQFTFTDLDREIEAHNEDNNESNVVKSKMEILKEKLVNFKPKLSGDPNHVIDLDSGVTKPKEVFQLMERFAKHVSTKKYVPKHKLQMSIVTVETGGDIHKETVAVNVDEDDKDITLEEKPGARLMKLKEDLQNQMAERKSQIWQQKAAKGMGKTEEIDESNKEQIVDEYDILDDEDEEDVEMTDEEYSEDEIDENDVEMKDKPKKKSEFLDEEAEESEAEENDEPSNKEGFEENVLNENAEDDNEEEDSDNEDNGEDNSEDSNNSNDAKINEEPPEGCEVKKKILKRIVQFEDDSDDDSFHEPNQTQKQNLTEHLDSTVTATDEDDFIPPHQPNQTKTPLRQPMSQSKSITDFLTPISFLTSIQNLASATKSKDIVSPFKVPGGVLSSPKNERDGMPQRKLFHSDVISSQSSVDTFSDQTTTQDTSSSNESKQTTESQTSTVTEEPPNTQDLLGICSGEFTGVTQPEPTIESFTATQNEEIKALGSDQDMIISQLLDEEELENFKKKFESPVLPTSQRVTVEKETQEIVGGGVIDSDNEDGSENDNNDVSSRKKKRNSRRIQFSDDESSDNEENDDEEIDLHDEDLDENEDNVDNVGYDSEENEVDLDEEGVKKQQNMKLGDFLDEEAELSESEWGSEDEDERDLDKLEIELGDTEKFDDEKMKEDLEKIHMRRMLDDDTREVKMLQELLLEDGELHGTGRQRQFKWKNIDLTDDQRDGEKGEEEIYMDEEESEEQWRKKRHEREMFLKEKLKKTEDIQDDLVNHSQFLKIGQKVLERSQSLNSQNSTPNEKSEVDSTENTAPKTPFPLLSKRGSFLSRGDQVLQRLAEYTKVSAEINVSSSKTTKNFVFQSVSSLEVSVSSAANKKRKAAEGTPNVLKKLRLNTTFSPADKKKKDKSERARKLFNF</sequence>
<keyword evidence="5" id="KW-1185">Reference proteome</keyword>
<feature type="compositionally biased region" description="Acidic residues" evidence="4">
    <location>
        <begin position="819"/>
        <end position="833"/>
    </location>
</feature>
<feature type="region of interest" description="Disordered" evidence="4">
    <location>
        <begin position="1387"/>
        <end position="1422"/>
    </location>
</feature>
<feature type="compositionally biased region" description="Basic and acidic residues" evidence="4">
    <location>
        <begin position="1499"/>
        <end position="1516"/>
    </location>
</feature>
<evidence type="ECO:0000313" key="5">
    <source>
        <dbReference type="Proteomes" id="UP000504635"/>
    </source>
</evidence>
<organism evidence="5 6">
    <name type="scientific">Sitophilus oryzae</name>
    <name type="common">Rice weevil</name>
    <name type="synonym">Curculio oryzae</name>
    <dbReference type="NCBI Taxonomy" id="7048"/>
    <lineage>
        <taxon>Eukaryota</taxon>
        <taxon>Metazoa</taxon>
        <taxon>Ecdysozoa</taxon>
        <taxon>Arthropoda</taxon>
        <taxon>Hexapoda</taxon>
        <taxon>Insecta</taxon>
        <taxon>Pterygota</taxon>
        <taxon>Neoptera</taxon>
        <taxon>Endopterygota</taxon>
        <taxon>Coleoptera</taxon>
        <taxon>Polyphaga</taxon>
        <taxon>Cucujiformia</taxon>
        <taxon>Curculionidae</taxon>
        <taxon>Dryophthorinae</taxon>
        <taxon>Sitophilus</taxon>
    </lineage>
</organism>
<proteinExistence type="predicted"/>
<keyword evidence="2" id="KW-0597">Phosphoprotein</keyword>
<feature type="region of interest" description="Disordered" evidence="4">
    <location>
        <begin position="72"/>
        <end position="149"/>
    </location>
</feature>
<gene>
    <name evidence="6" type="primary">LOC115888083</name>
</gene>
<feature type="compositionally biased region" description="Basic residues" evidence="4">
    <location>
        <begin position="272"/>
        <end position="281"/>
    </location>
</feature>
<feature type="region of interest" description="Disordered" evidence="4">
    <location>
        <begin position="1122"/>
        <end position="1256"/>
    </location>
</feature>
<feature type="compositionally biased region" description="Basic and acidic residues" evidence="4">
    <location>
        <begin position="427"/>
        <end position="449"/>
    </location>
</feature>
<evidence type="ECO:0000256" key="3">
    <source>
        <dbReference type="ARBA" id="ARBA00023242"/>
    </source>
</evidence>
<feature type="compositionally biased region" description="Basic and acidic residues" evidence="4">
    <location>
        <begin position="806"/>
        <end position="818"/>
    </location>
</feature>
<feature type="compositionally biased region" description="Acidic residues" evidence="4">
    <location>
        <begin position="1173"/>
        <end position="1218"/>
    </location>
</feature>
<accession>A0A6J2YHL9</accession>
<dbReference type="Proteomes" id="UP000504635">
    <property type="component" value="Unplaced"/>
</dbReference>
<evidence type="ECO:0000256" key="1">
    <source>
        <dbReference type="ARBA" id="ARBA00004123"/>
    </source>
</evidence>
<reference evidence="6" key="1">
    <citation type="submission" date="2025-08" db="UniProtKB">
        <authorList>
            <consortium name="RefSeq"/>
        </authorList>
    </citation>
    <scope>IDENTIFICATION</scope>
    <source>
        <tissue evidence="6">Gonads</tissue>
    </source>
</reference>
<feature type="region of interest" description="Disordered" evidence="4">
    <location>
        <begin position="1497"/>
        <end position="1516"/>
    </location>
</feature>
<dbReference type="InterPro" id="IPR024146">
    <property type="entry name" value="Claspin"/>
</dbReference>
<feature type="compositionally biased region" description="Low complexity" evidence="4">
    <location>
        <begin position="1017"/>
        <end position="1054"/>
    </location>
</feature>
<keyword evidence="3" id="KW-0539">Nucleus</keyword>
<dbReference type="OrthoDB" id="5859781at2759"/>
<dbReference type="KEGG" id="soy:115888083"/>
<comment type="subcellular location">
    <subcellularLocation>
        <location evidence="1">Nucleus</location>
    </subcellularLocation>
</comment>
<dbReference type="RefSeq" id="XP_030763518.1">
    <property type="nucleotide sequence ID" value="XM_030907658.1"/>
</dbReference>
<name>A0A6J2YHL9_SITOR</name>
<feature type="region of interest" description="Disordered" evidence="4">
    <location>
        <begin position="748"/>
        <end position="956"/>
    </location>
</feature>
<dbReference type="FunCoup" id="A0A6J2YHL9">
    <property type="interactions" value="787"/>
</dbReference>
<feature type="compositionally biased region" description="Basic and acidic residues" evidence="4">
    <location>
        <begin position="402"/>
        <end position="417"/>
    </location>
</feature>